<evidence type="ECO:0000313" key="1">
    <source>
        <dbReference type="EMBL" id="MBL0404583.1"/>
    </source>
</evidence>
<accession>A0A936Z6U9</accession>
<dbReference type="EMBL" id="JAEQMY010000013">
    <property type="protein sequence ID" value="MBL0404583.1"/>
    <property type="molecule type" value="Genomic_DNA"/>
</dbReference>
<organism evidence="1 2">
    <name type="scientific">Microvirga aerilata</name>
    <dbReference type="NCBI Taxonomy" id="670292"/>
    <lineage>
        <taxon>Bacteria</taxon>
        <taxon>Pseudomonadati</taxon>
        <taxon>Pseudomonadota</taxon>
        <taxon>Alphaproteobacteria</taxon>
        <taxon>Hyphomicrobiales</taxon>
        <taxon>Methylobacteriaceae</taxon>
        <taxon>Microvirga</taxon>
    </lineage>
</organism>
<proteinExistence type="predicted"/>
<comment type="caution">
    <text evidence="1">The sequence shown here is derived from an EMBL/GenBank/DDBJ whole genome shotgun (WGS) entry which is preliminary data.</text>
</comment>
<sequence>MSNDNILREEIRYSLGFVRSLIHNYSGLYSGENLAGDVLRYCDEIVKPEEPNARLEEARRLVEERCRRLAQAADRFADRDPAAIAASRVKADAAIDMLQDAVFEWRRSRRPMSSSGRMLRRKSL</sequence>
<reference evidence="1" key="1">
    <citation type="submission" date="2021-01" db="EMBL/GenBank/DDBJ databases">
        <title>Microvirga sp.</title>
        <authorList>
            <person name="Kim M.K."/>
        </authorList>
    </citation>
    <scope>NUCLEOTIDE SEQUENCE</scope>
    <source>
        <strain evidence="1">5420S-16</strain>
    </source>
</reference>
<protein>
    <submittedName>
        <fullName evidence="1">Uncharacterized protein</fullName>
    </submittedName>
</protein>
<dbReference type="Proteomes" id="UP000605848">
    <property type="component" value="Unassembled WGS sequence"/>
</dbReference>
<dbReference type="AlphaFoldDB" id="A0A936Z6U9"/>
<evidence type="ECO:0000313" key="2">
    <source>
        <dbReference type="Proteomes" id="UP000605848"/>
    </source>
</evidence>
<dbReference type="RefSeq" id="WP_202059392.1">
    <property type="nucleotide sequence ID" value="NZ_JAEQMY010000013.1"/>
</dbReference>
<gene>
    <name evidence="1" type="ORF">JKG68_11450</name>
</gene>
<keyword evidence="2" id="KW-1185">Reference proteome</keyword>
<name>A0A936Z6U9_9HYPH</name>